<name>A0A3P1SEN5_9ACTO</name>
<evidence type="ECO:0000313" key="4">
    <source>
        <dbReference type="EMBL" id="RRC95494.1"/>
    </source>
</evidence>
<feature type="active site" description="Proton acceptor" evidence="3">
    <location>
        <position position="97"/>
    </location>
</feature>
<comment type="caution">
    <text evidence="4">The sequence shown here is derived from an EMBL/GenBank/DDBJ whole genome shotgun (WGS) entry which is preliminary data.</text>
</comment>
<gene>
    <name evidence="4" type="ORF">EII11_04235</name>
</gene>
<keyword evidence="3" id="KW-0546">Nucleotide metabolism</keyword>
<dbReference type="InterPro" id="IPR003697">
    <property type="entry name" value="Maf-like"/>
</dbReference>
<dbReference type="PANTHER" id="PTHR43213">
    <property type="entry name" value="BIFUNCTIONAL DTTP/UTP PYROPHOSPHATASE/METHYLTRANSFERASE PROTEIN-RELATED"/>
    <property type="match status" value="1"/>
</dbReference>
<keyword evidence="5" id="KW-1185">Reference proteome</keyword>
<dbReference type="SUPFAM" id="SSF52972">
    <property type="entry name" value="ITPase-like"/>
    <property type="match status" value="1"/>
</dbReference>
<dbReference type="PIRSF" id="PIRSF006305">
    <property type="entry name" value="Maf"/>
    <property type="match status" value="1"/>
</dbReference>
<evidence type="ECO:0000256" key="3">
    <source>
        <dbReference type="HAMAP-Rule" id="MF_00528"/>
    </source>
</evidence>
<comment type="catalytic activity">
    <reaction evidence="3">
        <text>a ribonucleoside 5'-triphosphate + H2O = a ribonucleoside 5'-phosphate + diphosphate + H(+)</text>
        <dbReference type="Rhea" id="RHEA:23996"/>
        <dbReference type="ChEBI" id="CHEBI:15377"/>
        <dbReference type="ChEBI" id="CHEBI:15378"/>
        <dbReference type="ChEBI" id="CHEBI:33019"/>
        <dbReference type="ChEBI" id="CHEBI:58043"/>
        <dbReference type="ChEBI" id="CHEBI:61557"/>
        <dbReference type="EC" id="3.6.1.9"/>
    </reaction>
</comment>
<comment type="catalytic activity">
    <reaction evidence="3">
        <text>a 2'-deoxyribonucleoside 5'-triphosphate + H2O = a 2'-deoxyribonucleoside 5'-phosphate + diphosphate + H(+)</text>
        <dbReference type="Rhea" id="RHEA:44644"/>
        <dbReference type="ChEBI" id="CHEBI:15377"/>
        <dbReference type="ChEBI" id="CHEBI:15378"/>
        <dbReference type="ChEBI" id="CHEBI:33019"/>
        <dbReference type="ChEBI" id="CHEBI:61560"/>
        <dbReference type="ChEBI" id="CHEBI:65317"/>
        <dbReference type="EC" id="3.6.1.9"/>
    </reaction>
</comment>
<dbReference type="GO" id="GO:0005737">
    <property type="term" value="C:cytoplasm"/>
    <property type="evidence" value="ECO:0007669"/>
    <property type="project" value="UniProtKB-SubCell"/>
</dbReference>
<comment type="caution">
    <text evidence="3">Lacks conserved residue(s) required for the propagation of feature annotation.</text>
</comment>
<dbReference type="GO" id="GO:0009117">
    <property type="term" value="P:nucleotide metabolic process"/>
    <property type="evidence" value="ECO:0007669"/>
    <property type="project" value="UniProtKB-KW"/>
</dbReference>
<comment type="cofactor">
    <cofactor evidence="1 3">
        <name>a divalent metal cation</name>
        <dbReference type="ChEBI" id="CHEBI:60240"/>
    </cofactor>
</comment>
<dbReference type="GO" id="GO:0047429">
    <property type="term" value="F:nucleoside triphosphate diphosphatase activity"/>
    <property type="evidence" value="ECO:0007669"/>
    <property type="project" value="UniProtKB-EC"/>
</dbReference>
<protein>
    <recommendedName>
        <fullName evidence="3">Nucleoside triphosphate pyrophosphatase</fullName>
        <ecNumber evidence="3">3.6.1.9</ecNumber>
    </recommendedName>
    <alternativeName>
        <fullName evidence="3">Nucleotide pyrophosphatase</fullName>
        <shortName evidence="3">Nucleotide PPase</shortName>
    </alternativeName>
</protein>
<proteinExistence type="inferred from homology"/>
<keyword evidence="2 3" id="KW-0378">Hydrolase</keyword>
<comment type="subcellular location">
    <subcellularLocation>
        <location evidence="3">Cytoplasm</location>
    </subcellularLocation>
</comment>
<dbReference type="EMBL" id="RQZF01000003">
    <property type="protein sequence ID" value="RRC95494.1"/>
    <property type="molecule type" value="Genomic_DNA"/>
</dbReference>
<dbReference type="NCBIfam" id="TIGR00172">
    <property type="entry name" value="maf"/>
    <property type="match status" value="1"/>
</dbReference>
<dbReference type="InterPro" id="IPR029001">
    <property type="entry name" value="ITPase-like_fam"/>
</dbReference>
<dbReference type="HAMAP" id="MF_00528">
    <property type="entry name" value="Maf"/>
    <property type="match status" value="1"/>
</dbReference>
<sequence length="237" mass="25208">MRLLLASKSPARRQTLINAGITPLVVVSEVNEDAVLTTLPGGRAFSGGTTTPADEVLALATAKCQAVATGLLTTTGTDQLTGQPLPSNENLIIIGCDSMLELDGRMLGKPHSPEVAVERIKEMRERDAILWTGHYAMRLTPTQTENDSLRSVQAEAGASASTTVHFGAMTDEEIEAYVASGEPLKVAGSFTIDSLGGPFITGVTGDHHSVVGISLPLTRSLFTTLGVFWPDLWDHRR</sequence>
<evidence type="ECO:0000256" key="2">
    <source>
        <dbReference type="ARBA" id="ARBA00022801"/>
    </source>
</evidence>
<dbReference type="CDD" id="cd00555">
    <property type="entry name" value="Maf"/>
    <property type="match status" value="1"/>
</dbReference>
<dbReference type="AlphaFoldDB" id="A0A3P1SEN5"/>
<comment type="similarity">
    <text evidence="3">Belongs to the Maf family.</text>
</comment>
<dbReference type="PANTHER" id="PTHR43213:SF5">
    <property type="entry name" value="BIFUNCTIONAL DTTP_UTP PYROPHOSPHATASE_METHYLTRANSFERASE PROTEIN-RELATED"/>
    <property type="match status" value="1"/>
</dbReference>
<accession>A0A3P1SEN5</accession>
<evidence type="ECO:0000313" key="5">
    <source>
        <dbReference type="Proteomes" id="UP000280444"/>
    </source>
</evidence>
<organism evidence="4 5">
    <name type="scientific">Schaalia canis</name>
    <dbReference type="NCBI Taxonomy" id="100469"/>
    <lineage>
        <taxon>Bacteria</taxon>
        <taxon>Bacillati</taxon>
        <taxon>Actinomycetota</taxon>
        <taxon>Actinomycetes</taxon>
        <taxon>Actinomycetales</taxon>
        <taxon>Actinomycetaceae</taxon>
        <taxon>Schaalia</taxon>
    </lineage>
</organism>
<dbReference type="Proteomes" id="UP000280444">
    <property type="component" value="Unassembled WGS sequence"/>
</dbReference>
<reference evidence="4 5" key="1">
    <citation type="submission" date="2018-11" db="EMBL/GenBank/DDBJ databases">
        <title>Genomes From Bacteria Associated with the Canine Oral Cavity: a Test Case for Automated Genome-Based Taxonomic Assignment.</title>
        <authorList>
            <person name="Coil D.A."/>
            <person name="Jospin G."/>
            <person name="Darling A.E."/>
            <person name="Wallis C."/>
            <person name="Davis I.J."/>
            <person name="Harris S."/>
            <person name="Eisen J.A."/>
            <person name="Holcombe L.J."/>
            <person name="O'Flynn C."/>
        </authorList>
    </citation>
    <scope>NUCLEOTIDE SEQUENCE [LARGE SCALE GENOMIC DNA]</scope>
    <source>
        <strain evidence="4 5">OH770</strain>
    </source>
</reference>
<dbReference type="EC" id="3.6.1.9" evidence="3"/>
<dbReference type="OrthoDB" id="3527985at2"/>
<dbReference type="RefSeq" id="WP_124869091.1">
    <property type="nucleotide sequence ID" value="NZ_RQZF01000003.1"/>
</dbReference>
<keyword evidence="3" id="KW-0963">Cytoplasm</keyword>
<dbReference type="Pfam" id="PF02545">
    <property type="entry name" value="Maf"/>
    <property type="match status" value="1"/>
</dbReference>
<dbReference type="Gene3D" id="3.90.950.10">
    <property type="match status" value="1"/>
</dbReference>
<evidence type="ECO:0000256" key="1">
    <source>
        <dbReference type="ARBA" id="ARBA00001968"/>
    </source>
</evidence>
<comment type="function">
    <text evidence="3">Nucleoside triphosphate pyrophosphatase. May have a dual role in cell division arrest and in preventing the incorporation of modified nucleotides into cellular nucleic acids.</text>
</comment>